<dbReference type="RefSeq" id="WP_377501967.1">
    <property type="nucleotide sequence ID" value="NZ_JBHULU010000001.1"/>
</dbReference>
<evidence type="ECO:0000313" key="2">
    <source>
        <dbReference type="EMBL" id="MFD2512247.1"/>
    </source>
</evidence>
<reference evidence="3" key="1">
    <citation type="journal article" date="2019" name="Int. J. Syst. Evol. Microbiol.">
        <title>The Global Catalogue of Microorganisms (GCM) 10K type strain sequencing project: providing services to taxonomists for standard genome sequencing and annotation.</title>
        <authorList>
            <consortium name="The Broad Institute Genomics Platform"/>
            <consortium name="The Broad Institute Genome Sequencing Center for Infectious Disease"/>
            <person name="Wu L."/>
            <person name="Ma J."/>
        </authorList>
    </citation>
    <scope>NUCLEOTIDE SEQUENCE [LARGE SCALE GENOMIC DNA]</scope>
    <source>
        <strain evidence="3">KCTC 42498</strain>
    </source>
</reference>
<keyword evidence="1" id="KW-0732">Signal</keyword>
<evidence type="ECO:0000256" key="1">
    <source>
        <dbReference type="SAM" id="SignalP"/>
    </source>
</evidence>
<proteinExistence type="predicted"/>
<dbReference type="EMBL" id="JBHULU010000001">
    <property type="protein sequence ID" value="MFD2512247.1"/>
    <property type="molecule type" value="Genomic_DNA"/>
</dbReference>
<feature type="chain" id="PRO_5047541870" description="Transporter" evidence="1">
    <location>
        <begin position="27"/>
        <end position="256"/>
    </location>
</feature>
<comment type="caution">
    <text evidence="2">The sequence shown here is derived from an EMBL/GenBank/DDBJ whole genome shotgun (WGS) entry which is preliminary data.</text>
</comment>
<organism evidence="2 3">
    <name type="scientific">Pontibacter locisalis</name>
    <dbReference type="NCBI Taxonomy" id="1719035"/>
    <lineage>
        <taxon>Bacteria</taxon>
        <taxon>Pseudomonadati</taxon>
        <taxon>Bacteroidota</taxon>
        <taxon>Cytophagia</taxon>
        <taxon>Cytophagales</taxon>
        <taxon>Hymenobacteraceae</taxon>
        <taxon>Pontibacter</taxon>
    </lineage>
</organism>
<protein>
    <recommendedName>
        <fullName evidence="4">Transporter</fullName>
    </recommendedName>
</protein>
<dbReference type="Proteomes" id="UP001597544">
    <property type="component" value="Unassembled WGS sequence"/>
</dbReference>
<feature type="signal peptide" evidence="1">
    <location>
        <begin position="1"/>
        <end position="26"/>
    </location>
</feature>
<evidence type="ECO:0000313" key="3">
    <source>
        <dbReference type="Proteomes" id="UP001597544"/>
    </source>
</evidence>
<gene>
    <name evidence="2" type="ORF">ACFSRY_00090</name>
</gene>
<accession>A0ABW5IGY1</accession>
<evidence type="ECO:0008006" key="4">
    <source>
        <dbReference type="Google" id="ProtNLM"/>
    </source>
</evidence>
<keyword evidence="3" id="KW-1185">Reference proteome</keyword>
<sequence length="256" mass="29128">MKNQTLFLFLFLFLLLSVGSTVTAFAQEEEEEQGFQQLIQEFSFSEAVYLQERREVQATLSYFRTEFDIQVGNSLSLDLEYGITDWLQVSAELENNLLRGTARNYTSHRLEMGTMICIFNSSKQAATFALDVELPLNKPDIEVGGIEEDDLSYSPVLLYARQFGRTQLHLSGGAELQADEANWFYNAAAVYGSGRWHPLLEVTGTYLEEADWYVGTGIAVNRFHGWEVIAGVRRSINRPDWDASVRVLYEFTLGKE</sequence>
<name>A0ABW5IGY1_9BACT</name>